<dbReference type="AlphaFoldDB" id="C7RKB3"/>
<dbReference type="GO" id="GO:0009307">
    <property type="term" value="P:DNA restriction-modification system"/>
    <property type="evidence" value="ECO:0007669"/>
    <property type="project" value="UniProtKB-KW"/>
</dbReference>
<evidence type="ECO:0000313" key="5">
    <source>
        <dbReference type="EMBL" id="ACV33704.1"/>
    </source>
</evidence>
<dbReference type="InterPro" id="IPR044946">
    <property type="entry name" value="Restrct_endonuc_typeI_TRD_sf"/>
</dbReference>
<dbReference type="GO" id="GO:0003677">
    <property type="term" value="F:DNA binding"/>
    <property type="evidence" value="ECO:0007669"/>
    <property type="project" value="UniProtKB-KW"/>
</dbReference>
<dbReference type="KEGG" id="app:CAP2UW1_0347"/>
<reference evidence="5" key="2">
    <citation type="submission" date="2009-09" db="EMBL/GenBank/DDBJ databases">
        <title>Complete sequence of chromosome of Candidatus Accumulibacter phosphatis clade IIA str. UW-1.</title>
        <authorList>
            <consortium name="US DOE Joint Genome Institute"/>
            <person name="Martin H.G."/>
            <person name="Ivanova N."/>
            <person name="Kunin V."/>
            <person name="Warnecke F."/>
            <person name="Barry K."/>
            <person name="He S."/>
            <person name="Salamov A."/>
            <person name="Szeto E."/>
            <person name="Dalin E."/>
            <person name="Pangilinan J.L."/>
            <person name="Lapidus A."/>
            <person name="Lowry S."/>
            <person name="Kyrpides N.C."/>
            <person name="McMahon K.D."/>
            <person name="Hugenholtz P."/>
        </authorList>
    </citation>
    <scope>NUCLEOTIDE SEQUENCE [LARGE SCALE GENOMIC DNA]</scope>
    <source>
        <strain evidence="5">UW-1</strain>
    </source>
</reference>
<evidence type="ECO:0000256" key="2">
    <source>
        <dbReference type="ARBA" id="ARBA00022747"/>
    </source>
</evidence>
<comment type="similarity">
    <text evidence="1">Belongs to the type-I restriction system S methylase family.</text>
</comment>
<sequence>MLATLFSSRRLKYAATINDETLSESTDADFELAYIDIGNVDSQGRFHDIVNHRFDDAPSRARRIVRDGDVIVSTVRTYLQAIASVENPPDNLIVSTGFAVVRPSNELDHRFCKYALRASSFLWGVESRSTGVSYPAINASDLGDINVSLPELGAQRLIASYLDRETARIDGLIAEKERMLALLEEKRAALISRVVTRGLDPNSPLKPSGQEWLGEIPAHWPTTKFSWDVFISEGQVDPEDDRFLEMILVAPNHIESRTGEVTHTETSADQGAMSGKYFCKQGDVLYSKIRPALRKVVLAEDDCLCSADMYALRPSKRLMPEYLQYFLLSEDFSVWAELESARVAMPKINRETFSAIRIPVPPLEEQERIVLEIRDGAKRIDLQRKAVRGSVELLKERRAALITAAVSGQIPLEEMTG</sequence>
<name>C7RKB3_ACCRE</name>
<dbReference type="HOGENOM" id="CLU_021095_1_1_4"/>
<dbReference type="PANTHER" id="PTHR43140">
    <property type="entry name" value="TYPE-1 RESTRICTION ENZYME ECOKI SPECIFICITY PROTEIN"/>
    <property type="match status" value="1"/>
</dbReference>
<evidence type="ECO:0000256" key="3">
    <source>
        <dbReference type="ARBA" id="ARBA00023125"/>
    </source>
</evidence>
<dbReference type="Gene3D" id="3.90.220.20">
    <property type="entry name" value="DNA methylase specificity domains"/>
    <property type="match status" value="2"/>
</dbReference>
<organism evidence="5">
    <name type="scientific">Accumulibacter regalis</name>
    <dbReference type="NCBI Taxonomy" id="522306"/>
    <lineage>
        <taxon>Bacteria</taxon>
        <taxon>Pseudomonadati</taxon>
        <taxon>Pseudomonadota</taxon>
        <taxon>Betaproteobacteria</taxon>
        <taxon>Candidatus Accumulibacter</taxon>
    </lineage>
</organism>
<dbReference type="SUPFAM" id="SSF116734">
    <property type="entry name" value="DNA methylase specificity domain"/>
    <property type="match status" value="2"/>
</dbReference>
<dbReference type="STRING" id="522306.CAP2UW1_0347"/>
<evidence type="ECO:0000259" key="4">
    <source>
        <dbReference type="Pfam" id="PF01420"/>
    </source>
</evidence>
<accession>C7RKB3</accession>
<dbReference type="Pfam" id="PF01420">
    <property type="entry name" value="Methylase_S"/>
    <property type="match status" value="2"/>
</dbReference>
<feature type="domain" description="Type I restriction modification DNA specificity" evidence="4">
    <location>
        <begin position="275"/>
        <end position="370"/>
    </location>
</feature>
<reference evidence="5" key="1">
    <citation type="submission" date="2009-08" db="EMBL/GenBank/DDBJ databases">
        <authorList>
            <consortium name="US DOE Joint Genome Institute"/>
            <person name="Lucas S."/>
            <person name="Copeland A."/>
            <person name="Lapidus A."/>
            <person name="Glavina del Rio T."/>
            <person name="Dalin E."/>
            <person name="Tice H."/>
            <person name="Bruce D."/>
            <person name="Barry K."/>
            <person name="Pitluck S."/>
            <person name="Lowry S."/>
            <person name="Larimer F."/>
            <person name="Land M."/>
            <person name="Hauser L."/>
            <person name="Kyrpides N."/>
            <person name="Ivanova N."/>
            <person name="McMahon K.D."/>
            <person name="Hugenholtz P."/>
        </authorList>
    </citation>
    <scope>NUCLEOTIDE SEQUENCE</scope>
    <source>
        <strain evidence="5">UW-1</strain>
    </source>
</reference>
<dbReference type="InterPro" id="IPR051212">
    <property type="entry name" value="Type-I_RE_S_subunit"/>
</dbReference>
<dbReference type="EMBL" id="CP001715">
    <property type="protein sequence ID" value="ACV33704.1"/>
    <property type="molecule type" value="Genomic_DNA"/>
</dbReference>
<protein>
    <submittedName>
        <fullName evidence="5">Restriction modification system DNA specificity domain protein</fullName>
    </submittedName>
</protein>
<feature type="domain" description="Type I restriction modification DNA specificity" evidence="4">
    <location>
        <begin position="75"/>
        <end position="167"/>
    </location>
</feature>
<evidence type="ECO:0000256" key="1">
    <source>
        <dbReference type="ARBA" id="ARBA00010923"/>
    </source>
</evidence>
<gene>
    <name evidence="5" type="ordered locus">CAP2UW1_0347</name>
</gene>
<proteinExistence type="inferred from homology"/>
<keyword evidence="2" id="KW-0680">Restriction system</keyword>
<dbReference type="PANTHER" id="PTHR43140:SF1">
    <property type="entry name" value="TYPE I RESTRICTION ENZYME ECOKI SPECIFICITY SUBUNIT"/>
    <property type="match status" value="1"/>
</dbReference>
<dbReference type="OrthoDB" id="5298944at2"/>
<dbReference type="eggNOG" id="COG0732">
    <property type="taxonomic scope" value="Bacteria"/>
</dbReference>
<keyword evidence="3" id="KW-0238">DNA-binding</keyword>
<dbReference type="REBASE" id="21849">
    <property type="entry name" value="S.AphORF344P"/>
</dbReference>
<dbReference type="InterPro" id="IPR000055">
    <property type="entry name" value="Restrct_endonuc_typeI_TRD"/>
</dbReference>